<gene>
    <name evidence="1" type="ORF">M422DRAFT_83015</name>
</gene>
<proteinExistence type="predicted"/>
<name>A0A0C9VPN1_SPHS4</name>
<reference evidence="1 2" key="1">
    <citation type="submission" date="2014-06" db="EMBL/GenBank/DDBJ databases">
        <title>Evolutionary Origins and Diversification of the Mycorrhizal Mutualists.</title>
        <authorList>
            <consortium name="DOE Joint Genome Institute"/>
            <consortium name="Mycorrhizal Genomics Consortium"/>
            <person name="Kohler A."/>
            <person name="Kuo A."/>
            <person name="Nagy L.G."/>
            <person name="Floudas D."/>
            <person name="Copeland A."/>
            <person name="Barry K.W."/>
            <person name="Cichocki N."/>
            <person name="Veneault-Fourrey C."/>
            <person name="LaButti K."/>
            <person name="Lindquist E.A."/>
            <person name="Lipzen A."/>
            <person name="Lundell T."/>
            <person name="Morin E."/>
            <person name="Murat C."/>
            <person name="Riley R."/>
            <person name="Ohm R."/>
            <person name="Sun H."/>
            <person name="Tunlid A."/>
            <person name="Henrissat B."/>
            <person name="Grigoriev I.V."/>
            <person name="Hibbett D.S."/>
            <person name="Martin F."/>
        </authorList>
    </citation>
    <scope>NUCLEOTIDE SEQUENCE [LARGE SCALE GENOMIC DNA]</scope>
    <source>
        <strain evidence="1 2">SS14</strain>
    </source>
</reference>
<feature type="non-terminal residue" evidence="1">
    <location>
        <position position="75"/>
    </location>
</feature>
<feature type="non-terminal residue" evidence="1">
    <location>
        <position position="1"/>
    </location>
</feature>
<organism evidence="1 2">
    <name type="scientific">Sphaerobolus stellatus (strain SS14)</name>
    <dbReference type="NCBI Taxonomy" id="990650"/>
    <lineage>
        <taxon>Eukaryota</taxon>
        <taxon>Fungi</taxon>
        <taxon>Dikarya</taxon>
        <taxon>Basidiomycota</taxon>
        <taxon>Agaricomycotina</taxon>
        <taxon>Agaricomycetes</taxon>
        <taxon>Phallomycetidae</taxon>
        <taxon>Geastrales</taxon>
        <taxon>Sphaerobolaceae</taxon>
        <taxon>Sphaerobolus</taxon>
    </lineage>
</organism>
<evidence type="ECO:0000313" key="1">
    <source>
        <dbReference type="EMBL" id="KIJ39806.1"/>
    </source>
</evidence>
<accession>A0A0C9VPN1</accession>
<dbReference type="Proteomes" id="UP000054279">
    <property type="component" value="Unassembled WGS sequence"/>
</dbReference>
<sequence>LSPDEFDLICDVYHISQAPGRTPSDFSWWPKPNVWDNSGLYIGYWSSECEAWFKDHVDNINNGKARLKANDDWRH</sequence>
<dbReference type="HOGENOM" id="CLU_105533_1_1_1"/>
<dbReference type="OrthoDB" id="3270336at2759"/>
<dbReference type="EMBL" id="KN837149">
    <property type="protein sequence ID" value="KIJ39806.1"/>
    <property type="molecule type" value="Genomic_DNA"/>
</dbReference>
<protein>
    <submittedName>
        <fullName evidence="1">Uncharacterized protein</fullName>
    </submittedName>
</protein>
<dbReference type="AlphaFoldDB" id="A0A0C9VPN1"/>
<keyword evidence="2" id="KW-1185">Reference proteome</keyword>
<evidence type="ECO:0000313" key="2">
    <source>
        <dbReference type="Proteomes" id="UP000054279"/>
    </source>
</evidence>